<feature type="compositionally biased region" description="Polar residues" evidence="1">
    <location>
        <begin position="1"/>
        <end position="17"/>
    </location>
</feature>
<reference evidence="2 3" key="1">
    <citation type="submission" date="2020-04" db="EMBL/GenBank/DDBJ databases">
        <title>Perkinsus olseni comparative genomics.</title>
        <authorList>
            <person name="Bogema D.R."/>
        </authorList>
    </citation>
    <scope>NUCLEOTIDE SEQUENCE [LARGE SCALE GENOMIC DNA]</scope>
    <source>
        <strain evidence="2">00978-12</strain>
    </source>
</reference>
<accession>A0A7J6N5E7</accession>
<protein>
    <submittedName>
        <fullName evidence="2">Uncharacterized protein</fullName>
    </submittedName>
</protein>
<name>A0A7J6N5E7_PEROL</name>
<feature type="region of interest" description="Disordered" evidence="1">
    <location>
        <begin position="562"/>
        <end position="585"/>
    </location>
</feature>
<evidence type="ECO:0000256" key="1">
    <source>
        <dbReference type="SAM" id="MobiDB-lite"/>
    </source>
</evidence>
<feature type="compositionally biased region" description="Basic and acidic residues" evidence="1">
    <location>
        <begin position="574"/>
        <end position="585"/>
    </location>
</feature>
<gene>
    <name evidence="2" type="ORF">FOZ60_015412</name>
</gene>
<feature type="region of interest" description="Disordered" evidence="1">
    <location>
        <begin position="821"/>
        <end position="843"/>
    </location>
</feature>
<sequence>MSSPSNSLSPTPRTNRMSPRVRRQFGVSPLVTTRNNNNFGDSTGDTASLPRVRRPQSHGNYHSSVGLEKRRRENQIQKATLRSLERLDSSSTRSLAVEELQHIIARWCSPDSPPRDRDAVLKILLSNRHMSDRCRGATREHIALLGYIVQHHLRVDPTCFDKDSAILGLIVSTLARAVATPSTEDVISQTVVEIWRNITAATPEHNWPVYYQLIVSRLFGPLKADDDGNRQPKLNIQGRRGLFLVIAHFTRALVESITSRPVEEATRPSLLDLHVARIFQLLKERASELVYSSAPLVTCDEASERPVASELVHSTSSEELARPREPEDVSGRWERERLMAVSTDASAGVVELVLQEKDYTETKMWMTSEGSSAGVSPDEVLRQVRRRSADFLSERQGFVDEESTIALRLLAHGHYTKSFDAIFRHGDEQTLTDVLDRFRQSTERRALWTLLEPGHRSLVVYLSRLAAIPLQPDLSNQSGRLVASTFSNKLGHSIASMHPQPTMLCLNEISLSLSNRPSSSPEGLTNTRGYQVKLEQIPLGASELVYSSAPLVTCDEASERPVASELVHSTSSEELARPREPEDVSGRWERERLMAVSTDASAGVVESVLQEKDYTETKMSSRLWMTSEGSSAGVSPDEVLRQVRRRSADFLLERQGGLDEKSTIALRLLADGHYTKSFDVIFRHGDEQTLTNVLDRFRQSTERRALWTLLEPGHRSLVVYLSRLAAIPLQPDLSNQSGRLVASTFSNKLGHSIASMHPQPTMLCLNEISLSLSNRPSSLPEGLTNTRGYQVKLEQIPLGASELVYSSAPLVTCDEASERPVASELVHSTSSEELARPREPEDVSGRWERERLMAEKDYTETKMSSRLWMTSEGSSAEFLLMKCCDKCEGALRLLADGHYTKSFDVIFRHGDEQTLTNVLDRFRQSTERRALWTLLEPGHRRYLAHLLNQIVDDRGRSGLTVHVIDWLEQLPEPQE</sequence>
<comment type="caution">
    <text evidence="2">The sequence shown here is derived from an EMBL/GenBank/DDBJ whole genome shotgun (WGS) entry which is preliminary data.</text>
</comment>
<dbReference type="EMBL" id="JABANP010000776">
    <property type="protein sequence ID" value="KAF4679149.1"/>
    <property type="molecule type" value="Genomic_DNA"/>
</dbReference>
<dbReference type="AlphaFoldDB" id="A0A7J6N5E7"/>
<evidence type="ECO:0000313" key="2">
    <source>
        <dbReference type="EMBL" id="KAF4679149.1"/>
    </source>
</evidence>
<dbReference type="Proteomes" id="UP000541610">
    <property type="component" value="Unassembled WGS sequence"/>
</dbReference>
<organism evidence="2 3">
    <name type="scientific">Perkinsus olseni</name>
    <name type="common">Perkinsus atlanticus</name>
    <dbReference type="NCBI Taxonomy" id="32597"/>
    <lineage>
        <taxon>Eukaryota</taxon>
        <taxon>Sar</taxon>
        <taxon>Alveolata</taxon>
        <taxon>Perkinsozoa</taxon>
        <taxon>Perkinsea</taxon>
        <taxon>Perkinsida</taxon>
        <taxon>Perkinsidae</taxon>
        <taxon>Perkinsus</taxon>
    </lineage>
</organism>
<feature type="compositionally biased region" description="Polar residues" evidence="1">
    <location>
        <begin position="30"/>
        <end position="46"/>
    </location>
</feature>
<feature type="compositionally biased region" description="Basic and acidic residues" evidence="1">
    <location>
        <begin position="833"/>
        <end position="843"/>
    </location>
</feature>
<evidence type="ECO:0000313" key="3">
    <source>
        <dbReference type="Proteomes" id="UP000541610"/>
    </source>
</evidence>
<proteinExistence type="predicted"/>
<feature type="region of interest" description="Disordered" evidence="1">
    <location>
        <begin position="1"/>
        <end position="71"/>
    </location>
</feature>